<dbReference type="PROSITE" id="PS50943">
    <property type="entry name" value="HTH_CROC1"/>
    <property type="match status" value="1"/>
</dbReference>
<dbReference type="SUPFAM" id="SSF47413">
    <property type="entry name" value="lambda repressor-like DNA-binding domains"/>
    <property type="match status" value="1"/>
</dbReference>
<dbReference type="GO" id="GO:0003677">
    <property type="term" value="F:DNA binding"/>
    <property type="evidence" value="ECO:0007669"/>
    <property type="project" value="InterPro"/>
</dbReference>
<feature type="region of interest" description="Disordered" evidence="1">
    <location>
        <begin position="371"/>
        <end position="420"/>
    </location>
</feature>
<feature type="domain" description="HTH cro/C1-type" evidence="2">
    <location>
        <begin position="581"/>
        <end position="635"/>
    </location>
</feature>
<name>A0A9W7TYC7_9PROT</name>
<dbReference type="InterPro" id="IPR001387">
    <property type="entry name" value="Cro/C1-type_HTH"/>
</dbReference>
<dbReference type="SMART" id="SM00530">
    <property type="entry name" value="HTH_XRE"/>
    <property type="match status" value="1"/>
</dbReference>
<feature type="region of interest" description="Disordered" evidence="1">
    <location>
        <begin position="519"/>
        <end position="560"/>
    </location>
</feature>
<evidence type="ECO:0000313" key="3">
    <source>
        <dbReference type="EMBL" id="KAA0679548.1"/>
    </source>
</evidence>
<dbReference type="EMBL" id="QOKW01000012">
    <property type="protein sequence ID" value="KAA0679548.1"/>
    <property type="molecule type" value="Genomic_DNA"/>
</dbReference>
<proteinExistence type="predicted"/>
<accession>A0A9W7TYC7</accession>
<dbReference type="Pfam" id="PF01381">
    <property type="entry name" value="HTH_3"/>
    <property type="match status" value="1"/>
</dbReference>
<evidence type="ECO:0000313" key="4">
    <source>
        <dbReference type="Proteomes" id="UP000480854"/>
    </source>
</evidence>
<evidence type="ECO:0000259" key="2">
    <source>
        <dbReference type="PROSITE" id="PS50943"/>
    </source>
</evidence>
<dbReference type="Gene3D" id="1.10.260.40">
    <property type="entry name" value="lambda repressor-like DNA-binding domains"/>
    <property type="match status" value="1"/>
</dbReference>
<dbReference type="InterPro" id="IPR010982">
    <property type="entry name" value="Lambda_DNA-bd_dom_sf"/>
</dbReference>
<sequence length="712" mass="78146">MGQRVQASVLCRQRPDEIKDLFGVVGGQVTREFGAPPLEGFAQPLGSTAARGRRRLAAQAVGLAQARHQNGAVVDQPVQAVLADQAAPQGLDGLSDPLEPMLDLGRQRAWPRRRQGCERLAQHRCRRLVDGQRQACRAASRGHEQAQGACRALGRARRAVGAAVPQDRRSALRHGDKVRLVLHDAQRFDDFASGRGHGASARGHGALDLHAGQPQRLGRVLPDRVRQLLGDVDGHPEFDRCRVRARTNREPFRLFPPSAPVHRGRHGIGLVEPRQRVRRSRWRTQDLRRLAQGLGARRGDVGGARGGRVEDVPGQDAVAAPRAQHGTGQRLGFQLGARRRLGRAVGHGGVDAQALEDGVTEQARQQAVRDAARRLDDGAPGGAEVSRASDRQRRGCPGSAWVGGFPTWQRGSGDKAQRNGDRVQKTVGGCQRRIAEHQLETFPRLTVPCSQTNAHSVGLAPLVFHPQKNRSPRACWLQRIRPKALMSHPRLAVREVAARNSAALKDLLRELILDKENGSIGRRERPMTDDTTRAAADAPKKRSRPQSRLEKARAEARENAPAAPVMKYPVQYLRIAFGRKLKALLEERGWKQADLAKASGLRRDSVHNYVNGKNIAGDDHLKKIADAFGVTTDELLPNQAMVESRGAKQSDPRQFETSFLKDGRLFLRFAQPVTMVQAARILEALVGDQAEATMSEIAAERDRQRSVLADNG</sequence>
<comment type="caution">
    <text evidence="3">The sequence shown here is derived from an EMBL/GenBank/DDBJ whole genome shotgun (WGS) entry which is preliminary data.</text>
</comment>
<organism evidence="3 4">
    <name type="scientific">Roseomonas genomospecies 6</name>
    <dbReference type="NCBI Taxonomy" id="214106"/>
    <lineage>
        <taxon>Bacteria</taxon>
        <taxon>Pseudomonadati</taxon>
        <taxon>Pseudomonadota</taxon>
        <taxon>Alphaproteobacteria</taxon>
        <taxon>Acetobacterales</taxon>
        <taxon>Roseomonadaceae</taxon>
        <taxon>Roseomonas</taxon>
    </lineage>
</organism>
<reference evidence="3 4" key="1">
    <citation type="submission" date="2018-07" db="EMBL/GenBank/DDBJ databases">
        <title>Genome sequence of Azospirillum sp. ATCC 49961.</title>
        <authorList>
            <person name="Sant'Anna F.H."/>
            <person name="Baldani J.I."/>
            <person name="Zilli J.E."/>
            <person name="Reis V.M."/>
            <person name="Hartmann A."/>
            <person name="Cruz L."/>
            <person name="de Souza E.M."/>
            <person name="de Oliveira Pedrosa F."/>
            <person name="Passaglia L.M.P."/>
        </authorList>
    </citation>
    <scope>NUCLEOTIDE SEQUENCE [LARGE SCALE GENOMIC DNA]</scope>
    <source>
        <strain evidence="3 4">ATCC 49961</strain>
    </source>
</reference>
<feature type="compositionally biased region" description="Basic and acidic residues" evidence="1">
    <location>
        <begin position="519"/>
        <end position="532"/>
    </location>
</feature>
<dbReference type="AlphaFoldDB" id="A0A9W7TYC7"/>
<keyword evidence="4" id="KW-1185">Reference proteome</keyword>
<evidence type="ECO:0000256" key="1">
    <source>
        <dbReference type="SAM" id="MobiDB-lite"/>
    </source>
</evidence>
<dbReference type="CDD" id="cd00093">
    <property type="entry name" value="HTH_XRE"/>
    <property type="match status" value="1"/>
</dbReference>
<dbReference type="Proteomes" id="UP000480854">
    <property type="component" value="Unassembled WGS sequence"/>
</dbReference>
<feature type="compositionally biased region" description="Basic and acidic residues" evidence="1">
    <location>
        <begin position="547"/>
        <end position="558"/>
    </location>
</feature>
<feature type="region of interest" description="Disordered" evidence="1">
    <location>
        <begin position="293"/>
        <end position="312"/>
    </location>
</feature>
<protein>
    <submittedName>
        <fullName evidence="3">XRE family transcriptional regulator</fullName>
    </submittedName>
</protein>
<gene>
    <name evidence="3" type="ORF">DS843_16570</name>
</gene>